<dbReference type="SUPFAM" id="SSF82784">
    <property type="entry name" value="OsmC-like"/>
    <property type="match status" value="1"/>
</dbReference>
<dbReference type="NCBIfam" id="TIGR03561">
    <property type="entry name" value="organ_hyd_perox"/>
    <property type="match status" value="1"/>
</dbReference>
<dbReference type="Gene3D" id="3.30.300.20">
    <property type="match status" value="1"/>
</dbReference>
<dbReference type="Pfam" id="PF02566">
    <property type="entry name" value="OsmC"/>
    <property type="match status" value="1"/>
</dbReference>
<proteinExistence type="inferred from homology"/>
<dbReference type="InterPro" id="IPR015946">
    <property type="entry name" value="KH_dom-like_a/b"/>
</dbReference>
<dbReference type="InterPro" id="IPR003718">
    <property type="entry name" value="OsmC/Ohr_fam"/>
</dbReference>
<protein>
    <submittedName>
        <fullName evidence="2">Ohr subfamily peroxiredoxin</fullName>
    </submittedName>
</protein>
<dbReference type="PANTHER" id="PTHR33797:SF2">
    <property type="entry name" value="ORGANIC HYDROPEROXIDE RESISTANCE PROTEIN-LIKE"/>
    <property type="match status" value="1"/>
</dbReference>
<gene>
    <name evidence="2" type="ORF">J2X04_000203</name>
</gene>
<comment type="similarity">
    <text evidence="1">Belongs to the OsmC/Ohr family.</text>
</comment>
<dbReference type="EMBL" id="JAVDVW010000001">
    <property type="protein sequence ID" value="MDR7097856.1"/>
    <property type="molecule type" value="Genomic_DNA"/>
</dbReference>
<evidence type="ECO:0000256" key="1">
    <source>
        <dbReference type="ARBA" id="ARBA00007378"/>
    </source>
</evidence>
<evidence type="ECO:0000313" key="3">
    <source>
        <dbReference type="Proteomes" id="UP001267878"/>
    </source>
</evidence>
<reference evidence="2 3" key="1">
    <citation type="submission" date="2023-07" db="EMBL/GenBank/DDBJ databases">
        <title>Sorghum-associated microbial communities from plants grown in Nebraska, USA.</title>
        <authorList>
            <person name="Schachtman D."/>
        </authorList>
    </citation>
    <scope>NUCLEOTIDE SEQUENCE [LARGE SCALE GENOMIC DNA]</scope>
    <source>
        <strain evidence="2 3">BE187</strain>
    </source>
</reference>
<comment type="caution">
    <text evidence="2">The sequence shown here is derived from an EMBL/GenBank/DDBJ whole genome shotgun (WGS) entry which is preliminary data.</text>
</comment>
<evidence type="ECO:0000313" key="2">
    <source>
        <dbReference type="EMBL" id="MDR7097856.1"/>
    </source>
</evidence>
<accession>A0ABU1VK61</accession>
<dbReference type="PANTHER" id="PTHR33797">
    <property type="entry name" value="ORGANIC HYDROPEROXIDE RESISTANCE PROTEIN-LIKE"/>
    <property type="match status" value="1"/>
</dbReference>
<name>A0ABU1VK61_9GAMM</name>
<dbReference type="RefSeq" id="WP_310051102.1">
    <property type="nucleotide sequence ID" value="NZ_JAVDVW010000001.1"/>
</dbReference>
<dbReference type="Proteomes" id="UP001267878">
    <property type="component" value="Unassembled WGS sequence"/>
</dbReference>
<keyword evidence="3" id="KW-1185">Reference proteome</keyword>
<dbReference type="InterPro" id="IPR036102">
    <property type="entry name" value="OsmC/Ohrsf"/>
</dbReference>
<organism evidence="2 3">
    <name type="scientific">Agrilutibacter niabensis</name>
    <dbReference type="NCBI Taxonomy" id="380628"/>
    <lineage>
        <taxon>Bacteria</taxon>
        <taxon>Pseudomonadati</taxon>
        <taxon>Pseudomonadota</taxon>
        <taxon>Gammaproteobacteria</taxon>
        <taxon>Lysobacterales</taxon>
        <taxon>Lysobacteraceae</taxon>
        <taxon>Agrilutibacter</taxon>
    </lineage>
</organism>
<sequence>MSKTEAILFIGKTHTAASPRTGEARAAHGRLDIKTSASGSGTSQEQVFAAALPHPTAEQLFAGAWSACYYGAIGVAAQEMQLKLPSDLAIEIEVDMVQTGNDYFLRARFNVIVPGEAREVAEALAHRAHEICPYSKGTKGNIDVEAKVTV</sequence>
<dbReference type="InterPro" id="IPR019953">
    <property type="entry name" value="OHR"/>
</dbReference>